<proteinExistence type="predicted"/>
<organism evidence="1 2">
    <name type="scientific">Anaerobium acetethylicum</name>
    <dbReference type="NCBI Taxonomy" id="1619234"/>
    <lineage>
        <taxon>Bacteria</taxon>
        <taxon>Bacillati</taxon>
        <taxon>Bacillota</taxon>
        <taxon>Clostridia</taxon>
        <taxon>Lachnospirales</taxon>
        <taxon>Lachnospiraceae</taxon>
        <taxon>Anaerobium</taxon>
    </lineage>
</organism>
<evidence type="ECO:0000313" key="1">
    <source>
        <dbReference type="EMBL" id="SCP97907.1"/>
    </source>
</evidence>
<dbReference type="STRING" id="1619234.SAMN05421730_101494"/>
<keyword evidence="2" id="KW-1185">Reference proteome</keyword>
<sequence length="156" mass="17468">MKDIFLSRPSWVESKYDLGLSGFTSQLGMLDLSPKTVGTNVFPTTSPMDTVIDLMKKCAGTIVVGYPQITMESGYVKEQKISDIRMFATEWNHIEAALAYSLNMPLLVIHDTSITRGVFDRGALNSFIYSVDMSNKDWFAAKEIQGVLKEWADTLK</sequence>
<protein>
    <recommendedName>
        <fullName evidence="3">Nucleoside 2-deoxyribosyltransferase</fullName>
    </recommendedName>
</protein>
<dbReference type="EMBL" id="FMKA01000014">
    <property type="protein sequence ID" value="SCP97907.1"/>
    <property type="molecule type" value="Genomic_DNA"/>
</dbReference>
<evidence type="ECO:0000313" key="2">
    <source>
        <dbReference type="Proteomes" id="UP000199315"/>
    </source>
</evidence>
<dbReference type="Proteomes" id="UP000199315">
    <property type="component" value="Unassembled WGS sequence"/>
</dbReference>
<accession>A0A1D3TUY1</accession>
<reference evidence="1 2" key="1">
    <citation type="submission" date="2016-09" db="EMBL/GenBank/DDBJ databases">
        <authorList>
            <person name="Capua I."/>
            <person name="De Benedictis P."/>
            <person name="Joannis T."/>
            <person name="Lombin L.H."/>
            <person name="Cattoli G."/>
        </authorList>
    </citation>
    <scope>NUCLEOTIDE SEQUENCE [LARGE SCALE GENOMIC DNA]</scope>
    <source>
        <strain evidence="1 2">GluBS11</strain>
    </source>
</reference>
<gene>
    <name evidence="1" type="ORF">SAMN05421730_101494</name>
</gene>
<dbReference type="RefSeq" id="WP_091234516.1">
    <property type="nucleotide sequence ID" value="NZ_FMKA01000014.1"/>
</dbReference>
<name>A0A1D3TUY1_9FIRM</name>
<dbReference type="OrthoDB" id="2965948at2"/>
<dbReference type="AlphaFoldDB" id="A0A1D3TUY1"/>
<evidence type="ECO:0008006" key="3">
    <source>
        <dbReference type="Google" id="ProtNLM"/>
    </source>
</evidence>